<comment type="similarity">
    <text evidence="1">Belongs to the peptidase S28 family.</text>
</comment>
<dbReference type="VEuPathDB" id="VectorBase:AALB20_028909"/>
<evidence type="ECO:0000256" key="2">
    <source>
        <dbReference type="ARBA" id="ARBA00022670"/>
    </source>
</evidence>
<reference evidence="6 7" key="1">
    <citation type="journal article" date="2017" name="G3 (Bethesda)">
        <title>The Physical Genome Mapping of Anopheles albimanus Corrected Scaffold Misassemblies and Identified Interarm Rearrangements in Genus Anopheles.</title>
        <authorList>
            <person name="Artemov G.N."/>
            <person name="Peery A.N."/>
            <person name="Jiang X."/>
            <person name="Tu Z."/>
            <person name="Stegniy V.N."/>
            <person name="Sharakhova M.V."/>
            <person name="Sharakhov I.V."/>
        </authorList>
    </citation>
    <scope>NUCLEOTIDE SEQUENCE [LARGE SCALE GENOMIC DNA]</scope>
    <source>
        <strain evidence="6 7">ALBI9_A</strain>
    </source>
</reference>
<dbReference type="GO" id="GO:0006508">
    <property type="term" value="P:proteolysis"/>
    <property type="evidence" value="ECO:0007669"/>
    <property type="project" value="UniProtKB-KW"/>
</dbReference>
<dbReference type="InterPro" id="IPR029058">
    <property type="entry name" value="AB_hydrolase_fold"/>
</dbReference>
<evidence type="ECO:0000313" key="6">
    <source>
        <dbReference type="EnsemblMetazoa" id="AALB015789-PA"/>
    </source>
</evidence>
<evidence type="ECO:0000256" key="1">
    <source>
        <dbReference type="ARBA" id="ARBA00011079"/>
    </source>
</evidence>
<protein>
    <submittedName>
        <fullName evidence="6">Uncharacterized protein</fullName>
    </submittedName>
</protein>
<dbReference type="VEuPathDB" id="VectorBase:AALB015789"/>
<dbReference type="InterPro" id="IPR008758">
    <property type="entry name" value="Peptidase_S28"/>
</dbReference>
<dbReference type="PANTHER" id="PTHR11010">
    <property type="entry name" value="PROTEASE S28 PRO-X CARBOXYPEPTIDASE-RELATED"/>
    <property type="match status" value="1"/>
</dbReference>
<dbReference type="GeneID" id="118459457"/>
<keyword evidence="4" id="KW-0378">Hydrolase</keyword>
<dbReference type="Pfam" id="PF05577">
    <property type="entry name" value="Peptidase_S28"/>
    <property type="match status" value="1"/>
</dbReference>
<dbReference type="PANTHER" id="PTHR11010:SF5">
    <property type="entry name" value="RE36938P-RELATED"/>
    <property type="match status" value="1"/>
</dbReference>
<dbReference type="GO" id="GO:0008239">
    <property type="term" value="F:dipeptidyl-peptidase activity"/>
    <property type="evidence" value="ECO:0007669"/>
    <property type="project" value="TreeGrafter"/>
</dbReference>
<dbReference type="Gene3D" id="3.40.50.1820">
    <property type="entry name" value="alpha/beta hydrolase"/>
    <property type="match status" value="1"/>
</dbReference>
<dbReference type="GO" id="GO:0070008">
    <property type="term" value="F:serine-type exopeptidase activity"/>
    <property type="evidence" value="ECO:0007669"/>
    <property type="project" value="InterPro"/>
</dbReference>
<evidence type="ECO:0000256" key="4">
    <source>
        <dbReference type="ARBA" id="ARBA00022801"/>
    </source>
</evidence>
<keyword evidence="5" id="KW-0325">Glycoprotein</keyword>
<dbReference type="SUPFAM" id="SSF53474">
    <property type="entry name" value="alpha/beta-Hydrolases"/>
    <property type="match status" value="1"/>
</dbReference>
<proteinExistence type="inferred from homology"/>
<sequence>MKLSVVLLVAMVAVSVAMAKTVPKRKGTLPLELVSKMFGGFGPLPKVPEGYKPSPHTTQGRFTSRINHFDPQDRSTFEFNYLTNDQYYREGGPLFVVVGGHHRLDPYFLEGSHFRDVAALNGAFLANNEHRFFGTSVPTEDLSSENLRFLRTEQALFDLIEWIDFLKREVMGDPNARVIVHGFSYGGALATWARQRFPNIIDGAWGSSATVRATVEFSEFTEDFGNTIRVKGSDECYNAIFRAFHTIENLLDAGLTDRVSDTFNICEPIDADNALQVELFLHLMTLSLEISMFEDFDIENVQNVCNQLTDDSFDTSMEALAEFLKNRYEDVRECFDLSFENFISILGDTSLDAPQNLDYGLRQLNYHICTEFGYFQSARSRDQPFGSKVTYDLFLEECSAVFGEWLTSEVLYDGVRLTNFHFGATDPRITNVLYTNGGIDPFRFVSITEYTNLLSNARVTPAAFYTEDIRAISGFDSEEMLETKHMVEQYITTWLGSPISPFAVRK</sequence>
<keyword evidence="3" id="KW-0732">Signal</keyword>
<dbReference type="OrthoDB" id="1735038at2759"/>
<dbReference type="InterPro" id="IPR042269">
    <property type="entry name" value="Ser_carbopepase_S28_SKS"/>
</dbReference>
<keyword evidence="7" id="KW-1185">Reference proteome</keyword>
<keyword evidence="2" id="KW-0645">Protease</keyword>
<name>A0A1I8JSM4_ANOAL</name>
<dbReference type="Proteomes" id="UP000069272">
    <property type="component" value="Chromosome 2R"/>
</dbReference>
<dbReference type="Gene3D" id="1.20.120.980">
    <property type="entry name" value="Serine carboxypeptidase S28, SKS domain"/>
    <property type="match status" value="1"/>
</dbReference>
<reference evidence="6" key="2">
    <citation type="submission" date="2022-08" db="UniProtKB">
        <authorList>
            <consortium name="EnsemblMetazoa"/>
        </authorList>
    </citation>
    <scope>IDENTIFICATION</scope>
    <source>
        <strain evidence="6">STECLA/ALBI9_A</strain>
    </source>
</reference>
<evidence type="ECO:0000256" key="3">
    <source>
        <dbReference type="ARBA" id="ARBA00022729"/>
    </source>
</evidence>
<dbReference type="KEGG" id="aali:118459457"/>
<dbReference type="AlphaFoldDB" id="A0A1I8JSM4"/>
<organism evidence="6 7">
    <name type="scientific">Anopheles albimanus</name>
    <name type="common">New world malaria mosquito</name>
    <dbReference type="NCBI Taxonomy" id="7167"/>
    <lineage>
        <taxon>Eukaryota</taxon>
        <taxon>Metazoa</taxon>
        <taxon>Ecdysozoa</taxon>
        <taxon>Arthropoda</taxon>
        <taxon>Hexapoda</taxon>
        <taxon>Insecta</taxon>
        <taxon>Pterygota</taxon>
        <taxon>Neoptera</taxon>
        <taxon>Endopterygota</taxon>
        <taxon>Diptera</taxon>
        <taxon>Nematocera</taxon>
        <taxon>Culicoidea</taxon>
        <taxon>Culicidae</taxon>
        <taxon>Anophelinae</taxon>
        <taxon>Anopheles</taxon>
    </lineage>
</organism>
<evidence type="ECO:0000313" key="7">
    <source>
        <dbReference type="Proteomes" id="UP000069272"/>
    </source>
</evidence>
<dbReference type="RefSeq" id="XP_035778759.1">
    <property type="nucleotide sequence ID" value="XM_035922866.1"/>
</dbReference>
<dbReference type="EnsemblMetazoa" id="AALB015789-RA">
    <property type="protein sequence ID" value="AALB015789-PA"/>
    <property type="gene ID" value="AALB015789"/>
</dbReference>
<evidence type="ECO:0000256" key="5">
    <source>
        <dbReference type="ARBA" id="ARBA00023180"/>
    </source>
</evidence>
<accession>A0A1I8JSM4</accession>